<feature type="compositionally biased region" description="Polar residues" evidence="1">
    <location>
        <begin position="162"/>
        <end position="179"/>
    </location>
</feature>
<dbReference type="GO" id="GO:0006576">
    <property type="term" value="P:biogenic amine metabolic process"/>
    <property type="evidence" value="ECO:0007669"/>
    <property type="project" value="InterPro"/>
</dbReference>
<dbReference type="InterPro" id="IPR027417">
    <property type="entry name" value="P-loop_NTPase"/>
</dbReference>
<sequence length="179" mass="20208">MKKIILMGRSECGKTTLQQALKGDTIHYHKTQYINHYDVVIDTPGEYAETNRLGRALALYSYEADVVGLLISSEEQYSLFPPCVTACSTRPVIGIITQIDSPNGDPDRAERWLRLSGCETIFRVSSYTGEGIWQILEYLREPGDVLPWDNEKEAGRPRKVLSTKSNTRSLPQKSKTLLQ</sequence>
<dbReference type="RefSeq" id="WP_109748308.1">
    <property type="nucleotide sequence ID" value="NZ_JANKBI010000017.1"/>
</dbReference>
<dbReference type="Proteomes" id="UP000245412">
    <property type="component" value="Unassembled WGS sequence"/>
</dbReference>
<dbReference type="InterPro" id="IPR012381">
    <property type="entry name" value="EutP_PduV"/>
</dbReference>
<accession>A0AB73SYQ1</accession>
<evidence type="ECO:0000256" key="1">
    <source>
        <dbReference type="SAM" id="MobiDB-lite"/>
    </source>
</evidence>
<dbReference type="Gene3D" id="3.40.50.300">
    <property type="entry name" value="P-loop containing nucleotide triphosphate hydrolases"/>
    <property type="match status" value="1"/>
</dbReference>
<dbReference type="PANTHER" id="PTHR40453:SF1">
    <property type="entry name" value="PROTEIN YOEF"/>
    <property type="match status" value="1"/>
</dbReference>
<comment type="caution">
    <text evidence="2">The sequence shown here is derived from an EMBL/GenBank/DDBJ whole genome shotgun (WGS) entry which is preliminary data.</text>
</comment>
<keyword evidence="3" id="KW-1185">Reference proteome</keyword>
<feature type="region of interest" description="Disordered" evidence="1">
    <location>
        <begin position="149"/>
        <end position="179"/>
    </location>
</feature>
<reference evidence="2 3" key="1">
    <citation type="submission" date="2018-05" db="EMBL/GenBank/DDBJ databases">
        <authorList>
            <person name="Goeker M."/>
            <person name="Huntemann M."/>
            <person name="Clum A."/>
            <person name="Pillay M."/>
            <person name="Palaniappan K."/>
            <person name="Varghese N."/>
            <person name="Mikhailova N."/>
            <person name="Stamatis D."/>
            <person name="Reddy T."/>
            <person name="Daum C."/>
            <person name="Shapiro N."/>
            <person name="Ivanova N."/>
            <person name="Kyrpides N."/>
            <person name="Woyke T."/>
        </authorList>
    </citation>
    <scope>NUCLEOTIDE SEQUENCE [LARGE SCALE GENOMIC DNA]</scope>
    <source>
        <strain evidence="2 3">DSM 26524</strain>
    </source>
</reference>
<evidence type="ECO:0000313" key="2">
    <source>
        <dbReference type="EMBL" id="PWJ72558.1"/>
    </source>
</evidence>
<organism evidence="2 3">
    <name type="scientific">Murimonas intestini</name>
    <dbReference type="NCBI Taxonomy" id="1337051"/>
    <lineage>
        <taxon>Bacteria</taxon>
        <taxon>Bacillati</taxon>
        <taxon>Bacillota</taxon>
        <taxon>Clostridia</taxon>
        <taxon>Lachnospirales</taxon>
        <taxon>Lachnospiraceae</taxon>
        <taxon>Murimonas</taxon>
    </lineage>
</organism>
<protein>
    <submittedName>
        <fullName evidence="2">Ethanolamine utilization protein EutP</fullName>
    </submittedName>
</protein>
<dbReference type="SUPFAM" id="SSF52540">
    <property type="entry name" value="P-loop containing nucleoside triphosphate hydrolases"/>
    <property type="match status" value="1"/>
</dbReference>
<proteinExistence type="predicted"/>
<dbReference type="EMBL" id="QGGY01000017">
    <property type="protein sequence ID" value="PWJ72558.1"/>
    <property type="molecule type" value="Genomic_DNA"/>
</dbReference>
<dbReference type="PANTHER" id="PTHR40453">
    <property type="entry name" value="PROTEIN YOEF"/>
    <property type="match status" value="1"/>
</dbReference>
<dbReference type="Pfam" id="PF10662">
    <property type="entry name" value="PduV-EutP"/>
    <property type="match status" value="1"/>
</dbReference>
<evidence type="ECO:0000313" key="3">
    <source>
        <dbReference type="Proteomes" id="UP000245412"/>
    </source>
</evidence>
<dbReference type="CDD" id="cd00882">
    <property type="entry name" value="Ras_like_GTPase"/>
    <property type="match status" value="1"/>
</dbReference>
<dbReference type="AlphaFoldDB" id="A0AB73SYQ1"/>
<dbReference type="GO" id="GO:0005524">
    <property type="term" value="F:ATP binding"/>
    <property type="evidence" value="ECO:0007669"/>
    <property type="project" value="InterPro"/>
</dbReference>
<name>A0AB73SYQ1_9FIRM</name>
<gene>
    <name evidence="2" type="ORF">C7383_11728</name>
</gene>